<dbReference type="AlphaFoldDB" id="C7N159"/>
<dbReference type="Gene3D" id="3.30.70.20">
    <property type="match status" value="2"/>
</dbReference>
<evidence type="ECO:0000259" key="6">
    <source>
        <dbReference type="PROSITE" id="PS51379"/>
    </source>
</evidence>
<dbReference type="eggNOG" id="COG1143">
    <property type="taxonomic scope" value="Bacteria"/>
</dbReference>
<evidence type="ECO:0000256" key="5">
    <source>
        <dbReference type="ARBA" id="ARBA00023014"/>
    </source>
</evidence>
<evidence type="ECO:0000313" key="7">
    <source>
        <dbReference type="EMBL" id="ACV23281.1"/>
    </source>
</evidence>
<dbReference type="Proteomes" id="UP000002026">
    <property type="component" value="Chromosome"/>
</dbReference>
<dbReference type="EMBL" id="CP001684">
    <property type="protein sequence ID" value="ACV23281.1"/>
    <property type="molecule type" value="Genomic_DNA"/>
</dbReference>
<dbReference type="HOGENOM" id="CLU_048087_3_0_11"/>
<dbReference type="PROSITE" id="PS51379">
    <property type="entry name" value="4FE4S_FER_2"/>
    <property type="match status" value="3"/>
</dbReference>
<proteinExistence type="predicted"/>
<organism evidence="7 8">
    <name type="scientific">Slackia heliotrinireducens (strain ATCC 29202 / DSM 20476 / NCTC 11029 / RHS 1)</name>
    <name type="common">Peptococcus heliotrinreducens</name>
    <dbReference type="NCBI Taxonomy" id="471855"/>
    <lineage>
        <taxon>Bacteria</taxon>
        <taxon>Bacillati</taxon>
        <taxon>Actinomycetota</taxon>
        <taxon>Coriobacteriia</taxon>
        <taxon>Eggerthellales</taxon>
        <taxon>Eggerthellaceae</taxon>
        <taxon>Slackia</taxon>
    </lineage>
</organism>
<dbReference type="KEGG" id="shi:Shel_22710"/>
<dbReference type="InterPro" id="IPR017896">
    <property type="entry name" value="4Fe4S_Fe-S-bd"/>
</dbReference>
<dbReference type="Pfam" id="PF12838">
    <property type="entry name" value="Fer4_7"/>
    <property type="match status" value="2"/>
</dbReference>
<keyword evidence="4" id="KW-0408">Iron</keyword>
<evidence type="ECO:0000256" key="2">
    <source>
        <dbReference type="ARBA" id="ARBA00022485"/>
    </source>
</evidence>
<evidence type="ECO:0000313" key="8">
    <source>
        <dbReference type="Proteomes" id="UP000002026"/>
    </source>
</evidence>
<protein>
    <submittedName>
        <fullName evidence="7">NADH:ubiquinone oxidoreductase chain I-like protein</fullName>
    </submittedName>
</protein>
<keyword evidence="7" id="KW-0830">Ubiquinone</keyword>
<name>C7N159_SLAHD</name>
<comment type="cofactor">
    <cofactor evidence="1">
        <name>[4Fe-4S] cluster</name>
        <dbReference type="ChEBI" id="CHEBI:49883"/>
    </cofactor>
</comment>
<dbReference type="PANTHER" id="PTHR24960">
    <property type="entry name" value="PHOTOSYSTEM I IRON-SULFUR CENTER-RELATED"/>
    <property type="match status" value="1"/>
</dbReference>
<dbReference type="SUPFAM" id="SSF54862">
    <property type="entry name" value="4Fe-4S ferredoxins"/>
    <property type="match status" value="2"/>
</dbReference>
<dbReference type="GO" id="GO:0051539">
    <property type="term" value="F:4 iron, 4 sulfur cluster binding"/>
    <property type="evidence" value="ECO:0007669"/>
    <property type="project" value="UniProtKB-KW"/>
</dbReference>
<sequence>MARIQDVYGLFEKIQSADISVYQQRCVAVRNRNASCMRCADACTSGAISIQNNELVISPERCIGCGTCATVCPTCALEAHRPNDAELQKAAVAAMQANDGVAVLACRRIVDSARDLVDAKKIVAVECLGRIEESLVTSLVVAGARKIVMVKSDCEACEHTKGLSTACAVRDTSNELLRVWQNPVRVEISDKFPGSVRATEKAPYDERRRNFFFRAKDEATRVAGIAADEAAKKTLGIEDAPEPPRYVKVMDDGTLPHFIPDRRERLLDNLAELGEPLDELIETRLWGHVVIDPDTCISCRMCATFCPTGAIQKFDDEDGTIGIDHYPGDCVRCRCCEDICPSNALTLYDEVLAEDLLSGGVEHNVMHPPKYDMSSSKRTRTMFRDILGCEDIFDR</sequence>
<dbReference type="RefSeq" id="WP_012799381.1">
    <property type="nucleotide sequence ID" value="NC_013165.1"/>
</dbReference>
<dbReference type="PROSITE" id="PS00198">
    <property type="entry name" value="4FE4S_FER_1"/>
    <property type="match status" value="3"/>
</dbReference>
<dbReference type="InterPro" id="IPR017900">
    <property type="entry name" value="4Fe4S_Fe_S_CS"/>
</dbReference>
<accession>C7N159</accession>
<dbReference type="STRING" id="471855.Shel_22710"/>
<keyword evidence="5" id="KW-0411">Iron-sulfur</keyword>
<evidence type="ECO:0000256" key="4">
    <source>
        <dbReference type="ARBA" id="ARBA00023004"/>
    </source>
</evidence>
<keyword evidence="8" id="KW-1185">Reference proteome</keyword>
<feature type="domain" description="4Fe-4S ferredoxin-type" evidence="6">
    <location>
        <begin position="287"/>
        <end position="317"/>
    </location>
</feature>
<feature type="domain" description="4Fe-4S ferredoxin-type" evidence="6">
    <location>
        <begin position="53"/>
        <end position="82"/>
    </location>
</feature>
<evidence type="ECO:0000256" key="3">
    <source>
        <dbReference type="ARBA" id="ARBA00022723"/>
    </source>
</evidence>
<dbReference type="eggNOG" id="COG2221">
    <property type="taxonomic scope" value="Bacteria"/>
</dbReference>
<dbReference type="InterPro" id="IPR050157">
    <property type="entry name" value="PSI_iron-sulfur_center"/>
</dbReference>
<keyword evidence="2" id="KW-0004">4Fe-4S</keyword>
<dbReference type="PANTHER" id="PTHR24960:SF79">
    <property type="entry name" value="PHOTOSYSTEM I IRON-SULFUR CENTER"/>
    <property type="match status" value="1"/>
</dbReference>
<keyword evidence="3" id="KW-0479">Metal-binding</keyword>
<evidence type="ECO:0000256" key="1">
    <source>
        <dbReference type="ARBA" id="ARBA00001966"/>
    </source>
</evidence>
<dbReference type="GO" id="GO:0046872">
    <property type="term" value="F:metal ion binding"/>
    <property type="evidence" value="ECO:0007669"/>
    <property type="project" value="UniProtKB-KW"/>
</dbReference>
<feature type="domain" description="4Fe-4S ferredoxin-type" evidence="6">
    <location>
        <begin position="319"/>
        <end position="350"/>
    </location>
</feature>
<gene>
    <name evidence="7" type="ordered locus">Shel_22710</name>
</gene>
<reference evidence="7 8" key="1">
    <citation type="journal article" date="2009" name="Stand. Genomic Sci.">
        <title>Complete genome sequence of Slackia heliotrinireducens type strain (RHS 1).</title>
        <authorList>
            <person name="Pukall R."/>
            <person name="Lapidus A."/>
            <person name="Nolan M."/>
            <person name="Copeland A."/>
            <person name="Glavina Del Rio T."/>
            <person name="Lucas S."/>
            <person name="Chen F."/>
            <person name="Tice H."/>
            <person name="Cheng J.F."/>
            <person name="Chertkov O."/>
            <person name="Bruce D."/>
            <person name="Goodwin L."/>
            <person name="Kuske C."/>
            <person name="Brettin T."/>
            <person name="Detter J.C."/>
            <person name="Han C."/>
            <person name="Pitluck S."/>
            <person name="Pati A."/>
            <person name="Mavrommatis K."/>
            <person name="Ivanova N."/>
            <person name="Ovchinnikova G."/>
            <person name="Chen A."/>
            <person name="Palaniappan K."/>
            <person name="Schneider S."/>
            <person name="Rohde M."/>
            <person name="Chain P."/>
            <person name="D'haeseleer P."/>
            <person name="Goker M."/>
            <person name="Bristow J."/>
            <person name="Eisen J.A."/>
            <person name="Markowitz V."/>
            <person name="Kyrpides N.C."/>
            <person name="Klenk H.P."/>
            <person name="Hugenholtz P."/>
        </authorList>
    </citation>
    <scope>NUCLEOTIDE SEQUENCE [LARGE SCALE GENOMIC DNA]</scope>
    <source>
        <strain evidence="8">ATCC 29202 / DSM 20476 / NCTC 11029 / RHS 1</strain>
    </source>
</reference>